<feature type="compositionally biased region" description="Basic residues" evidence="1">
    <location>
        <begin position="1"/>
        <end position="14"/>
    </location>
</feature>
<feature type="compositionally biased region" description="Basic and acidic residues" evidence="1">
    <location>
        <begin position="27"/>
        <end position="38"/>
    </location>
</feature>
<dbReference type="EMBL" id="JBHRZG010000024">
    <property type="protein sequence ID" value="MFC3835598.1"/>
    <property type="molecule type" value="Genomic_DNA"/>
</dbReference>
<feature type="compositionally biased region" description="Low complexity" evidence="1">
    <location>
        <begin position="95"/>
        <end position="104"/>
    </location>
</feature>
<keyword evidence="3" id="KW-1185">Reference proteome</keyword>
<evidence type="ECO:0000313" key="3">
    <source>
        <dbReference type="Proteomes" id="UP001595803"/>
    </source>
</evidence>
<accession>A0ABV7ZDW5</accession>
<name>A0ABV7ZDW5_9DEIO</name>
<dbReference type="RefSeq" id="WP_322474448.1">
    <property type="nucleotide sequence ID" value="NZ_JBHRZG010000024.1"/>
</dbReference>
<reference evidence="3" key="1">
    <citation type="journal article" date="2019" name="Int. J. Syst. Evol. Microbiol.">
        <title>The Global Catalogue of Microorganisms (GCM) 10K type strain sequencing project: providing services to taxonomists for standard genome sequencing and annotation.</title>
        <authorList>
            <consortium name="The Broad Institute Genomics Platform"/>
            <consortium name="The Broad Institute Genome Sequencing Center for Infectious Disease"/>
            <person name="Wu L."/>
            <person name="Ma J."/>
        </authorList>
    </citation>
    <scope>NUCLEOTIDE SEQUENCE [LARGE SCALE GENOMIC DNA]</scope>
    <source>
        <strain evidence="3">CCTCC AB 2017081</strain>
    </source>
</reference>
<protein>
    <submittedName>
        <fullName evidence="2">Uncharacterized protein</fullName>
    </submittedName>
</protein>
<gene>
    <name evidence="2" type="ORF">ACFOSB_22260</name>
</gene>
<evidence type="ECO:0000313" key="2">
    <source>
        <dbReference type="EMBL" id="MFC3835598.1"/>
    </source>
</evidence>
<feature type="compositionally biased region" description="Low complexity" evidence="1">
    <location>
        <begin position="111"/>
        <end position="122"/>
    </location>
</feature>
<feature type="compositionally biased region" description="Gly residues" evidence="1">
    <location>
        <begin position="80"/>
        <end position="94"/>
    </location>
</feature>
<sequence>MTGPRKGSRGRGPKKTTAQGRGGITRDTVRPARERRSDAASGTDSGAGSSASGGRGPRKAAQGTGGTGRGRAADSSRATGPGGRGSGAAGGTRAGGVRRAATPGGARGDDSTGAARGSRAGSAGTGSAGTSRAGRGRSEGQARGGGSAGGAARAGDRRPPPKVRKALPELKRVQLDAPAPDTVFVDRDGERLTFPDSNLKRVAARVLTEKRKAWRYRPFAFPLFTDRGHEQTFHFDFYVYDYEDSVIRLILVIPFESREVWDRVGRFKRQYPMYAYELWTPEKLAFLDGPRGRLEF</sequence>
<proteinExistence type="predicted"/>
<organism evidence="2 3">
    <name type="scientific">Deinococcus rufus</name>
    <dbReference type="NCBI Taxonomy" id="2136097"/>
    <lineage>
        <taxon>Bacteria</taxon>
        <taxon>Thermotogati</taxon>
        <taxon>Deinococcota</taxon>
        <taxon>Deinococci</taxon>
        <taxon>Deinococcales</taxon>
        <taxon>Deinococcaceae</taxon>
        <taxon>Deinococcus</taxon>
    </lineage>
</organism>
<feature type="region of interest" description="Disordered" evidence="1">
    <location>
        <begin position="1"/>
        <end position="168"/>
    </location>
</feature>
<dbReference type="Proteomes" id="UP001595803">
    <property type="component" value="Unassembled WGS sequence"/>
</dbReference>
<evidence type="ECO:0000256" key="1">
    <source>
        <dbReference type="SAM" id="MobiDB-lite"/>
    </source>
</evidence>
<comment type="caution">
    <text evidence="2">The sequence shown here is derived from an EMBL/GenBank/DDBJ whole genome shotgun (WGS) entry which is preliminary data.</text>
</comment>
<feature type="compositionally biased region" description="Low complexity" evidence="1">
    <location>
        <begin position="39"/>
        <end position="52"/>
    </location>
</feature>